<feature type="non-terminal residue" evidence="1">
    <location>
        <position position="1"/>
    </location>
</feature>
<reference evidence="1" key="1">
    <citation type="journal article" date="2023" name="IScience">
        <title>Live-bearing cockroach genome reveals convergent evolutionary mechanisms linked to viviparity in insects and beyond.</title>
        <authorList>
            <person name="Fouks B."/>
            <person name="Harrison M.C."/>
            <person name="Mikhailova A.A."/>
            <person name="Marchal E."/>
            <person name="English S."/>
            <person name="Carruthers M."/>
            <person name="Jennings E.C."/>
            <person name="Chiamaka E.L."/>
            <person name="Frigard R.A."/>
            <person name="Pippel M."/>
            <person name="Attardo G.M."/>
            <person name="Benoit J.B."/>
            <person name="Bornberg-Bauer E."/>
            <person name="Tobe S.S."/>
        </authorList>
    </citation>
    <scope>NUCLEOTIDE SEQUENCE</scope>
    <source>
        <strain evidence="1">Stay&amp;Tobe</strain>
    </source>
</reference>
<evidence type="ECO:0000313" key="2">
    <source>
        <dbReference type="Proteomes" id="UP001233999"/>
    </source>
</evidence>
<proteinExistence type="predicted"/>
<evidence type="ECO:0000313" key="1">
    <source>
        <dbReference type="EMBL" id="KAJ9595360.1"/>
    </source>
</evidence>
<dbReference type="AlphaFoldDB" id="A0AAD8ELR1"/>
<comment type="caution">
    <text evidence="1">The sequence shown here is derived from an EMBL/GenBank/DDBJ whole genome shotgun (WGS) entry which is preliminary data.</text>
</comment>
<organism evidence="1 2">
    <name type="scientific">Diploptera punctata</name>
    <name type="common">Pacific beetle cockroach</name>
    <dbReference type="NCBI Taxonomy" id="6984"/>
    <lineage>
        <taxon>Eukaryota</taxon>
        <taxon>Metazoa</taxon>
        <taxon>Ecdysozoa</taxon>
        <taxon>Arthropoda</taxon>
        <taxon>Hexapoda</taxon>
        <taxon>Insecta</taxon>
        <taxon>Pterygota</taxon>
        <taxon>Neoptera</taxon>
        <taxon>Polyneoptera</taxon>
        <taxon>Dictyoptera</taxon>
        <taxon>Blattodea</taxon>
        <taxon>Blaberoidea</taxon>
        <taxon>Blaberidae</taxon>
        <taxon>Diplopterinae</taxon>
        <taxon>Diploptera</taxon>
    </lineage>
</organism>
<keyword evidence="2" id="KW-1185">Reference proteome</keyword>
<reference evidence="1" key="2">
    <citation type="submission" date="2023-05" db="EMBL/GenBank/DDBJ databases">
        <authorList>
            <person name="Fouks B."/>
        </authorList>
    </citation>
    <scope>NUCLEOTIDE SEQUENCE</scope>
    <source>
        <strain evidence="1">Stay&amp;Tobe</strain>
        <tissue evidence="1">Testes</tissue>
    </source>
</reference>
<dbReference type="Proteomes" id="UP001233999">
    <property type="component" value="Unassembled WGS sequence"/>
</dbReference>
<dbReference type="EMBL" id="JASPKZ010002364">
    <property type="protein sequence ID" value="KAJ9595360.1"/>
    <property type="molecule type" value="Genomic_DNA"/>
</dbReference>
<name>A0AAD8ELR1_DIPPU</name>
<sequence>MSSLDTLRTDILFWPQLTYSKKHAGQQITYLKKHAGPQLTYLKSFLSSPVRKRDGRFTG</sequence>
<accession>A0AAD8ELR1</accession>
<protein>
    <submittedName>
        <fullName evidence="1">Uncharacterized protein</fullName>
    </submittedName>
</protein>
<gene>
    <name evidence="1" type="ORF">L9F63_027255</name>
</gene>